<dbReference type="Pfam" id="PF14714">
    <property type="entry name" value="KH_dom-like"/>
    <property type="match status" value="1"/>
</dbReference>
<feature type="non-terminal residue" evidence="2">
    <location>
        <position position="1"/>
    </location>
</feature>
<reference evidence="2" key="1">
    <citation type="submission" date="2013-12" db="EMBL/GenBank/DDBJ databases">
        <title>A Varibaculum cambriense genome reconstructed from a premature infant gut community with otherwise low bacterial novelty that shifts toward anaerobic metabolism during the third week of life.</title>
        <authorList>
            <person name="Brown C.T."/>
            <person name="Sharon I."/>
            <person name="Thomas B.C."/>
            <person name="Castelle C.J."/>
            <person name="Morowitz M.J."/>
            <person name="Banfield J.F."/>
        </authorList>
    </citation>
    <scope>NUCLEOTIDE SEQUENCE</scope>
</reference>
<keyword evidence="2" id="KW-0418">Kinase</keyword>
<comment type="caution">
    <text evidence="2">The sequence shown here is derived from an EMBL/GenBank/DDBJ whole genome shotgun (WGS) entry which is preliminary data.</text>
</comment>
<name>W1YAN5_9ZZZZ</name>
<keyword evidence="2" id="KW-0808">Transferase</keyword>
<dbReference type="Gene3D" id="3.30.300.20">
    <property type="match status" value="1"/>
</dbReference>
<feature type="domain" description="GTPase Der C-terminal KH-domain-like" evidence="1">
    <location>
        <begin position="3"/>
        <end position="45"/>
    </location>
</feature>
<organism evidence="2">
    <name type="scientific">human gut metagenome</name>
    <dbReference type="NCBI Taxonomy" id="408170"/>
    <lineage>
        <taxon>unclassified sequences</taxon>
        <taxon>metagenomes</taxon>
        <taxon>organismal metagenomes</taxon>
    </lineage>
</organism>
<dbReference type="EMBL" id="AZMM01006556">
    <property type="protein sequence ID" value="ETJ39572.1"/>
    <property type="molecule type" value="Genomic_DNA"/>
</dbReference>
<sequence length="51" mass="5749">PLRGGKQPRILFATQVQTAPPRIVIFTTGFLDAGYRRFIERRLRAPRPAAA</sequence>
<dbReference type="InterPro" id="IPR032859">
    <property type="entry name" value="KH_dom-like"/>
</dbReference>
<evidence type="ECO:0000313" key="2">
    <source>
        <dbReference type="EMBL" id="ETJ39572.1"/>
    </source>
</evidence>
<dbReference type="InterPro" id="IPR015946">
    <property type="entry name" value="KH_dom-like_a/b"/>
</dbReference>
<accession>W1YAN5</accession>
<dbReference type="GO" id="GO:0016301">
    <property type="term" value="F:kinase activity"/>
    <property type="evidence" value="ECO:0007669"/>
    <property type="project" value="UniProtKB-KW"/>
</dbReference>
<proteinExistence type="predicted"/>
<evidence type="ECO:0000259" key="1">
    <source>
        <dbReference type="Pfam" id="PF14714"/>
    </source>
</evidence>
<protein>
    <submittedName>
        <fullName evidence="2">Bifunctional cytidylate kinase/GTP-binding protein</fullName>
    </submittedName>
</protein>
<dbReference type="AlphaFoldDB" id="W1YAN5"/>
<gene>
    <name evidence="2" type="ORF">Q604_UNBC06556G0001</name>
</gene>